<dbReference type="Proteomes" id="UP000004846">
    <property type="component" value="Unassembled WGS sequence"/>
</dbReference>
<evidence type="ECO:0000313" key="1">
    <source>
        <dbReference type="EMBL" id="EFM83230.1"/>
    </source>
</evidence>
<organism evidence="1 2">
    <name type="scientific">Enterococcus faecalis TX4248</name>
    <dbReference type="NCBI Taxonomy" id="749495"/>
    <lineage>
        <taxon>Bacteria</taxon>
        <taxon>Bacillati</taxon>
        <taxon>Bacillota</taxon>
        <taxon>Bacilli</taxon>
        <taxon>Lactobacillales</taxon>
        <taxon>Enterococcaceae</taxon>
        <taxon>Enterococcus</taxon>
    </lineage>
</organism>
<reference evidence="1 2" key="1">
    <citation type="submission" date="2010-07" db="EMBL/GenBank/DDBJ databases">
        <authorList>
            <person name="Sid Ahmed O."/>
        </authorList>
    </citation>
    <scope>NUCLEOTIDE SEQUENCE [LARGE SCALE GENOMIC DNA]</scope>
    <source>
        <strain evidence="1 2">TX4248</strain>
    </source>
</reference>
<comment type="caution">
    <text evidence="1">The sequence shown here is derived from an EMBL/GenBank/DDBJ whole genome shotgun (WGS) entry which is preliminary data.</text>
</comment>
<protein>
    <submittedName>
        <fullName evidence="1">Uncharacterized protein</fullName>
    </submittedName>
</protein>
<sequence>MKKRMEQIEEILSCEENSAGVRLKELVEALELEVTNQNLLKVTSILHMNPKFKKIYAYEDSRVITLYQLLQNKPLEVTE</sequence>
<evidence type="ECO:0000313" key="2">
    <source>
        <dbReference type="Proteomes" id="UP000004846"/>
    </source>
</evidence>
<gene>
    <name evidence="1" type="ORF">HMPREF9498_01138</name>
</gene>
<proteinExistence type="predicted"/>
<dbReference type="HOGENOM" id="CLU_2600554_0_0_9"/>
<dbReference type="RefSeq" id="WP_002356115.1">
    <property type="nucleotide sequence ID" value="NZ_GL454434.1"/>
</dbReference>
<accession>A0A125W7B7</accession>
<dbReference type="AlphaFoldDB" id="A0A125W7B7"/>
<dbReference type="EMBL" id="AEBR01000030">
    <property type="protein sequence ID" value="EFM83230.1"/>
    <property type="molecule type" value="Genomic_DNA"/>
</dbReference>
<name>A0A125W7B7_ENTFL</name>